<proteinExistence type="inferred from homology"/>
<dbReference type="PANTHER" id="PTHR30024">
    <property type="entry name" value="ALIPHATIC SULFONATES-BINDING PROTEIN-RELATED"/>
    <property type="match status" value="1"/>
</dbReference>
<comment type="similarity">
    <text evidence="2">Belongs to the bacterial solute-binding protein SsuA/TauA family.</text>
</comment>
<dbReference type="SMART" id="SM00062">
    <property type="entry name" value="PBPb"/>
    <property type="match status" value="1"/>
</dbReference>
<dbReference type="GO" id="GO:0042597">
    <property type="term" value="C:periplasmic space"/>
    <property type="evidence" value="ECO:0007669"/>
    <property type="project" value="UniProtKB-SubCell"/>
</dbReference>
<evidence type="ECO:0000256" key="3">
    <source>
        <dbReference type="ARBA" id="ARBA00022729"/>
    </source>
</evidence>
<dbReference type="EMBL" id="FSRL01000001">
    <property type="protein sequence ID" value="SIO10935.1"/>
    <property type="molecule type" value="Genomic_DNA"/>
</dbReference>
<dbReference type="AlphaFoldDB" id="A0A1N6GUC2"/>
<organism evidence="6 7">
    <name type="scientific">Vannielia litorea</name>
    <dbReference type="NCBI Taxonomy" id="1217970"/>
    <lineage>
        <taxon>Bacteria</taxon>
        <taxon>Pseudomonadati</taxon>
        <taxon>Pseudomonadota</taxon>
        <taxon>Alphaproteobacteria</taxon>
        <taxon>Rhodobacterales</taxon>
        <taxon>Paracoccaceae</taxon>
        <taxon>Vannielia</taxon>
    </lineage>
</organism>
<evidence type="ECO:0000313" key="7">
    <source>
        <dbReference type="Proteomes" id="UP000184932"/>
    </source>
</evidence>
<dbReference type="Gene3D" id="3.40.190.10">
    <property type="entry name" value="Periplasmic binding protein-like II"/>
    <property type="match status" value="2"/>
</dbReference>
<name>A0A1N6GUC2_9RHOB</name>
<dbReference type="InterPro" id="IPR015168">
    <property type="entry name" value="SsuA/THI5"/>
</dbReference>
<gene>
    <name evidence="6" type="ORF">SAMN05444002_2773</name>
</gene>
<feature type="signal peptide" evidence="4">
    <location>
        <begin position="1"/>
        <end position="25"/>
    </location>
</feature>
<dbReference type="Pfam" id="PF09084">
    <property type="entry name" value="NMT1"/>
    <property type="match status" value="1"/>
</dbReference>
<feature type="domain" description="Solute-binding protein family 3/N-terminal" evidence="5">
    <location>
        <begin position="31"/>
        <end position="262"/>
    </location>
</feature>
<reference evidence="7" key="1">
    <citation type="submission" date="2016-11" db="EMBL/GenBank/DDBJ databases">
        <authorList>
            <person name="Varghese N."/>
            <person name="Submissions S."/>
        </authorList>
    </citation>
    <scope>NUCLEOTIDE SEQUENCE [LARGE SCALE GENOMIC DNA]</scope>
    <source>
        <strain evidence="7">DSM 29440</strain>
    </source>
</reference>
<dbReference type="InterPro" id="IPR001638">
    <property type="entry name" value="Solute-binding_3/MltF_N"/>
</dbReference>
<dbReference type="STRING" id="1217970.SAMN05444002_2773"/>
<protein>
    <submittedName>
        <fullName evidence="6">ABC-type nitrate/sulfonate/bicarbonate transport system, substrate-binding protein</fullName>
    </submittedName>
</protein>
<evidence type="ECO:0000313" key="6">
    <source>
        <dbReference type="EMBL" id="SIO10935.1"/>
    </source>
</evidence>
<dbReference type="PANTHER" id="PTHR30024:SF47">
    <property type="entry name" value="TAURINE-BINDING PERIPLASMIC PROTEIN"/>
    <property type="match status" value="1"/>
</dbReference>
<dbReference type="SUPFAM" id="SSF53850">
    <property type="entry name" value="Periplasmic binding protein-like II"/>
    <property type="match status" value="1"/>
</dbReference>
<dbReference type="RefSeq" id="WP_074256753.1">
    <property type="nucleotide sequence ID" value="NZ_FSRL01000001.1"/>
</dbReference>
<evidence type="ECO:0000256" key="2">
    <source>
        <dbReference type="ARBA" id="ARBA00010742"/>
    </source>
</evidence>
<comment type="subcellular location">
    <subcellularLocation>
        <location evidence="1">Periplasm</location>
    </subcellularLocation>
</comment>
<evidence type="ECO:0000259" key="5">
    <source>
        <dbReference type="SMART" id="SM00062"/>
    </source>
</evidence>
<accession>A0A1N6GUC2</accession>
<keyword evidence="7" id="KW-1185">Reference proteome</keyword>
<evidence type="ECO:0000256" key="4">
    <source>
        <dbReference type="SAM" id="SignalP"/>
    </source>
</evidence>
<sequence>MLDKIFAAIGAATLSLAAFTGGAQAQEDPVKVRIGTLLSEIVGPPLYVADDYGIFAENGLEVEVIKFDNGTQMTQALVGGSLDGALAGAAVVSSIAVRGLGVMVTPTYLEYDTNLIYATDASGITSVEDLRGQQLAFPFGTTAHVLVSSALREAGMTFDDIRAVNMGYQATTAALLSEAVPAVVISGGFVEAVTRKGAKRVTSLRDFYPETAVLGGLVLSNAFVESNPEALPKLAASVIEAQVRLTEEEVRRKVYDDYFSKLETYEAFDYAYNLGRFPTAPEWSAFFADGSVANWAIFTAEILKEVGALDRIGDPEDFLAPDVFNAGAALVNQ</sequence>
<keyword evidence="3 4" id="KW-0732">Signal</keyword>
<dbReference type="Proteomes" id="UP000184932">
    <property type="component" value="Unassembled WGS sequence"/>
</dbReference>
<feature type="chain" id="PRO_5012545875" evidence="4">
    <location>
        <begin position="26"/>
        <end position="333"/>
    </location>
</feature>
<evidence type="ECO:0000256" key="1">
    <source>
        <dbReference type="ARBA" id="ARBA00004418"/>
    </source>
</evidence>